<evidence type="ECO:0000256" key="5">
    <source>
        <dbReference type="SAM" id="SignalP"/>
    </source>
</evidence>
<evidence type="ECO:0000256" key="1">
    <source>
        <dbReference type="ARBA" id="ARBA00004442"/>
    </source>
</evidence>
<dbReference type="AlphaFoldDB" id="A0A1B6VVE1"/>
<dbReference type="PANTHER" id="PTHR30329">
    <property type="entry name" value="STATOR ELEMENT OF FLAGELLAR MOTOR COMPLEX"/>
    <property type="match status" value="1"/>
</dbReference>
<proteinExistence type="predicted"/>
<dbReference type="Proteomes" id="UP000077726">
    <property type="component" value="Unassembled WGS sequence"/>
</dbReference>
<dbReference type="InterPro" id="IPR006690">
    <property type="entry name" value="OMPA-like_CS"/>
</dbReference>
<protein>
    <recommendedName>
        <fullName evidence="6">OmpA-like domain-containing protein</fullName>
    </recommendedName>
</protein>
<reference evidence="8" key="1">
    <citation type="submission" date="2016-05" db="EMBL/GenBank/DDBJ databases">
        <title>Draft genome of Corynebacterium afermentans subsp. afermentans LCDC 88199T.</title>
        <authorList>
            <person name="Bernier A.-M."/>
            <person name="Bernard K."/>
        </authorList>
    </citation>
    <scope>NUCLEOTIDE SEQUENCE [LARGE SCALE GENOMIC DNA]</scope>
    <source>
        <strain evidence="8">NML130454</strain>
    </source>
</reference>
<dbReference type="InterPro" id="IPR036737">
    <property type="entry name" value="OmpA-like_sf"/>
</dbReference>
<dbReference type="PRINTS" id="PR01021">
    <property type="entry name" value="OMPADOMAIN"/>
</dbReference>
<feature type="signal peptide" evidence="5">
    <location>
        <begin position="1"/>
        <end position="22"/>
    </location>
</feature>
<feature type="chain" id="PRO_5008590432" description="OmpA-like domain-containing protein" evidence="5">
    <location>
        <begin position="23"/>
        <end position="231"/>
    </location>
</feature>
<keyword evidence="8" id="KW-1185">Reference proteome</keyword>
<dbReference type="Gene3D" id="3.30.1330.60">
    <property type="entry name" value="OmpA-like domain"/>
    <property type="match status" value="1"/>
</dbReference>
<dbReference type="InterPro" id="IPR006665">
    <property type="entry name" value="OmpA-like"/>
</dbReference>
<comment type="caution">
    <text evidence="7">The sequence shown here is derived from an EMBL/GenBank/DDBJ whole genome shotgun (WGS) entry which is preliminary data.</text>
</comment>
<dbReference type="OrthoDB" id="1149075at2"/>
<comment type="subcellular location">
    <subcellularLocation>
        <location evidence="1">Cell outer membrane</location>
    </subcellularLocation>
</comment>
<organism evidence="7 8">
    <name type="scientific">Eikenella halliae</name>
    <dbReference type="NCBI Taxonomy" id="1795832"/>
    <lineage>
        <taxon>Bacteria</taxon>
        <taxon>Pseudomonadati</taxon>
        <taxon>Pseudomonadota</taxon>
        <taxon>Betaproteobacteria</taxon>
        <taxon>Neisseriales</taxon>
        <taxon>Neisseriaceae</taxon>
        <taxon>Eikenella</taxon>
    </lineage>
</organism>
<keyword evidence="3" id="KW-0998">Cell outer membrane</keyword>
<dbReference type="InterPro" id="IPR006664">
    <property type="entry name" value="OMP_bac"/>
</dbReference>
<evidence type="ECO:0000256" key="4">
    <source>
        <dbReference type="PROSITE-ProRule" id="PRU00473"/>
    </source>
</evidence>
<dbReference type="SUPFAM" id="SSF103088">
    <property type="entry name" value="OmpA-like"/>
    <property type="match status" value="1"/>
</dbReference>
<evidence type="ECO:0000259" key="6">
    <source>
        <dbReference type="PROSITE" id="PS51123"/>
    </source>
</evidence>
<dbReference type="STRING" id="1795832.A7Q00_11100"/>
<accession>A0A1B6VVE1</accession>
<dbReference type="PROSITE" id="PS01068">
    <property type="entry name" value="OMPA_1"/>
    <property type="match status" value="1"/>
</dbReference>
<sequence>MTKQLKLGALFLALVASGAAMADSSFNNEKYGYTISQQSREVVRSNYEPNGAHECWENSFLNGEVDRLGLVECGDRQPEAPPAPAEPQVREELVSLSSKFLFGFDKFNLRPEARTTLDELAQRLTGSNVQSVRVEGNTDFMGSDAYNQRLSERRANTVSEYLVGRGVPAEKISAVGLGESQAKMTEQCQQEVRNLGRRVSAARKRSALIACIEPDRRVDVRIRTLVEQPAQ</sequence>
<dbReference type="Pfam" id="PF00691">
    <property type="entry name" value="OmpA"/>
    <property type="match status" value="1"/>
</dbReference>
<dbReference type="RefSeq" id="WP_064090594.1">
    <property type="nucleotide sequence ID" value="NZ_LXSQ01000028.1"/>
</dbReference>
<gene>
    <name evidence="7" type="ORF">A7Q00_11100</name>
</gene>
<evidence type="ECO:0000256" key="2">
    <source>
        <dbReference type="ARBA" id="ARBA00023136"/>
    </source>
</evidence>
<dbReference type="GO" id="GO:0009279">
    <property type="term" value="C:cell outer membrane"/>
    <property type="evidence" value="ECO:0007669"/>
    <property type="project" value="UniProtKB-SubCell"/>
</dbReference>
<evidence type="ECO:0000313" key="7">
    <source>
        <dbReference type="EMBL" id="OAM37467.1"/>
    </source>
</evidence>
<keyword evidence="2 4" id="KW-0472">Membrane</keyword>
<name>A0A1B6VVE1_9NEIS</name>
<dbReference type="PANTHER" id="PTHR30329:SF21">
    <property type="entry name" value="LIPOPROTEIN YIAD-RELATED"/>
    <property type="match status" value="1"/>
</dbReference>
<dbReference type="EMBL" id="LXSQ01000028">
    <property type="protein sequence ID" value="OAM37467.1"/>
    <property type="molecule type" value="Genomic_DNA"/>
</dbReference>
<dbReference type="PROSITE" id="PS51123">
    <property type="entry name" value="OMPA_2"/>
    <property type="match status" value="1"/>
</dbReference>
<dbReference type="CDD" id="cd07185">
    <property type="entry name" value="OmpA_C-like"/>
    <property type="match status" value="1"/>
</dbReference>
<keyword evidence="5" id="KW-0732">Signal</keyword>
<evidence type="ECO:0000313" key="8">
    <source>
        <dbReference type="Proteomes" id="UP000077726"/>
    </source>
</evidence>
<dbReference type="InterPro" id="IPR050330">
    <property type="entry name" value="Bact_OuterMem_StrucFunc"/>
</dbReference>
<evidence type="ECO:0000256" key="3">
    <source>
        <dbReference type="ARBA" id="ARBA00023237"/>
    </source>
</evidence>
<feature type="domain" description="OmpA-like" evidence="6">
    <location>
        <begin position="89"/>
        <end position="226"/>
    </location>
</feature>